<keyword evidence="2 4" id="KW-0808">Transferase</keyword>
<protein>
    <submittedName>
        <fullName evidence="7">23S rRNA (Uracil(1939)-C(5))-methyltransferase RlmD</fullName>
        <ecNumber evidence="7">2.1.1.190</ecNumber>
    </submittedName>
</protein>
<dbReference type="AlphaFoldDB" id="A0A454CA75"/>
<dbReference type="InterPro" id="IPR012340">
    <property type="entry name" value="NA-bd_OB-fold"/>
</dbReference>
<dbReference type="PROSITE" id="PS51687">
    <property type="entry name" value="SAM_MT_RNA_M5U"/>
    <property type="match status" value="1"/>
</dbReference>
<dbReference type="Gene3D" id="2.40.50.140">
    <property type="entry name" value="Nucleic acid-binding proteins"/>
    <property type="match status" value="1"/>
</dbReference>
<accession>A0A454CA75</accession>
<dbReference type="InterPro" id="IPR010280">
    <property type="entry name" value="U5_MeTrfase_fam"/>
</dbReference>
<name>A0A454CA75_METHO</name>
<keyword evidence="3 4" id="KW-0949">S-adenosyl-L-methionine</keyword>
<dbReference type="Pfam" id="PF01938">
    <property type="entry name" value="TRAM"/>
    <property type="match status" value="1"/>
</dbReference>
<dbReference type="GO" id="GO:0032259">
    <property type="term" value="P:methylation"/>
    <property type="evidence" value="ECO:0007669"/>
    <property type="project" value="UniProtKB-KW"/>
</dbReference>
<evidence type="ECO:0000313" key="8">
    <source>
        <dbReference type="Proteomes" id="UP000029712"/>
    </source>
</evidence>
<evidence type="ECO:0000256" key="3">
    <source>
        <dbReference type="ARBA" id="ARBA00022691"/>
    </source>
</evidence>
<dbReference type="GO" id="GO:0008173">
    <property type="term" value="F:RNA methyltransferase activity"/>
    <property type="evidence" value="ECO:0007669"/>
    <property type="project" value="InterPro"/>
</dbReference>
<dbReference type="Gene3D" id="3.40.50.150">
    <property type="entry name" value="Vaccinia Virus protein VP39"/>
    <property type="match status" value="1"/>
</dbReference>
<evidence type="ECO:0000313" key="7">
    <source>
        <dbReference type="EMBL" id="AYN65604.1"/>
    </source>
</evidence>
<feature type="active site" description="Nucleophile" evidence="4">
    <location>
        <position position="401"/>
    </location>
</feature>
<sequence length="443" mass="51514">MYKINDKIVVKATELSYEGYGVVRSDKQTLFVENLLPGEEAEVIIYKSNSKIAYGRTVNLIKKSSKRVEVVEKELFESGAAPLMVLSYEDQLKFKQEIVNNLIKRNIGFQNIEQIQPSPKILNYRNKITLHVNYKNNNIYIGFYKKNSNKLVIQNSLPLCRDALDKYYKELISALKQQILSKDNWIKELKLRQITLRHSNWSHNIEVIFIIENPNKKGFDLLKNNLIFLLKPNVISIQCQYTQESKDVFISLYKSMPQQFNINNKIFNVNNDSFFQVNEEQTSLIYNQIKKFIDQENSTKIIDVYSGVGSIGISVCGNDSQLELIEINKSACECAKININQNLINPKLVDVTNSSAQDFFNKKEAEYFEKSIVIFDPPRTGLTNKEIDMLEKCNSVIYMSCNPHTMIRDLKYFEEKGYSIERLIPYDMFPQTYHIEMLSLLKK</sequence>
<dbReference type="EC" id="2.1.1.190" evidence="7"/>
<dbReference type="GO" id="GO:0006396">
    <property type="term" value="P:RNA processing"/>
    <property type="evidence" value="ECO:0007669"/>
    <property type="project" value="InterPro"/>
</dbReference>
<dbReference type="InterPro" id="IPR002792">
    <property type="entry name" value="TRAM_dom"/>
</dbReference>
<dbReference type="InterPro" id="IPR029063">
    <property type="entry name" value="SAM-dependent_MTases_sf"/>
</dbReference>
<dbReference type="SUPFAM" id="SSF50249">
    <property type="entry name" value="Nucleic acid-binding proteins"/>
    <property type="match status" value="1"/>
</dbReference>
<dbReference type="SUPFAM" id="SSF53335">
    <property type="entry name" value="S-adenosyl-L-methionine-dependent methyltransferases"/>
    <property type="match status" value="1"/>
</dbReference>
<dbReference type="PANTHER" id="PTHR11061:SF30">
    <property type="entry name" value="TRNA (URACIL(54)-C(5))-METHYLTRANSFERASE"/>
    <property type="match status" value="1"/>
</dbReference>
<dbReference type="InterPro" id="IPR030390">
    <property type="entry name" value="MeTrfase_TrmA_AS"/>
</dbReference>
<feature type="domain" description="TRAM" evidence="6">
    <location>
        <begin position="1"/>
        <end position="59"/>
    </location>
</feature>
<comment type="similarity">
    <text evidence="4">Belongs to the class I-like SAM-binding methyltransferase superfamily. RNA M5U methyltransferase family.</text>
</comment>
<organism evidence="7 8">
    <name type="scientific">Metamycoplasma hominis</name>
    <name type="common">Mycoplasma hominis</name>
    <dbReference type="NCBI Taxonomy" id="2098"/>
    <lineage>
        <taxon>Bacteria</taxon>
        <taxon>Bacillati</taxon>
        <taxon>Mycoplasmatota</taxon>
        <taxon>Mycoplasmoidales</taxon>
        <taxon>Metamycoplasmataceae</taxon>
        <taxon>Metamycoplasma</taxon>
    </lineage>
</organism>
<dbReference type="PROSITE" id="PS01230">
    <property type="entry name" value="TRMA_1"/>
    <property type="match status" value="1"/>
</dbReference>
<dbReference type="RefSeq" id="WP_036438697.1">
    <property type="nucleotide sequence ID" value="NZ_CP033021.1"/>
</dbReference>
<dbReference type="OrthoDB" id="9804590at2"/>
<reference evidence="7 8" key="1">
    <citation type="submission" date="2014-08" db="EMBL/GenBank/DDBJ databases">
        <authorList>
            <person name="Kuleshov K."/>
            <person name="Dedkov V."/>
            <person name="Markelov M."/>
            <person name="Pimkina E."/>
        </authorList>
    </citation>
    <scope>NUCLEOTIDE SEQUENCE [LARGE SCALE GENOMIC DNA]</scope>
    <source>
        <strain evidence="8">TOA</strain>
    </source>
</reference>
<feature type="binding site" evidence="4">
    <location>
        <position position="326"/>
    </location>
    <ligand>
        <name>S-adenosyl-L-methionine</name>
        <dbReference type="ChEBI" id="CHEBI:59789"/>
    </ligand>
</feature>
<dbReference type="Proteomes" id="UP000029712">
    <property type="component" value="Chromosome"/>
</dbReference>
<dbReference type="Pfam" id="PF05958">
    <property type="entry name" value="tRNA_U5-meth_tr"/>
    <property type="match status" value="1"/>
</dbReference>
<feature type="binding site" evidence="4">
    <location>
        <position position="276"/>
    </location>
    <ligand>
        <name>S-adenosyl-L-methionine</name>
        <dbReference type="ChEBI" id="CHEBI:59789"/>
    </ligand>
</feature>
<dbReference type="PANTHER" id="PTHR11061">
    <property type="entry name" value="RNA M5U METHYLTRANSFERASE"/>
    <property type="match status" value="1"/>
</dbReference>
<dbReference type="Gene3D" id="2.40.50.1070">
    <property type="match status" value="1"/>
</dbReference>
<reference evidence="7 8" key="2">
    <citation type="submission" date="2018-10" db="EMBL/GenBank/DDBJ databases">
        <title>Detection and isolation of Mycoplasma hominis as a predominant microorganism from pelvic cavity of patient with salpingitis and tubo-ovarian abscess.</title>
        <authorList>
            <person name="Guschin A.E."/>
            <person name="Khayrullina G.A."/>
            <person name="Rakovskaya I.V."/>
            <person name="Shelenkov A.A."/>
            <person name="Shagin D.A."/>
        </authorList>
    </citation>
    <scope>NUCLEOTIDE SEQUENCE [LARGE SCALE GENOMIC DNA]</scope>
    <source>
        <strain evidence="8">TOA</strain>
    </source>
</reference>
<evidence type="ECO:0000256" key="4">
    <source>
        <dbReference type="PROSITE-ProRule" id="PRU01024"/>
    </source>
</evidence>
<dbReference type="PROSITE" id="PS50926">
    <property type="entry name" value="TRAM"/>
    <property type="match status" value="1"/>
</dbReference>
<feature type="active site" evidence="5">
    <location>
        <position position="401"/>
    </location>
</feature>
<evidence type="ECO:0000256" key="1">
    <source>
        <dbReference type="ARBA" id="ARBA00022603"/>
    </source>
</evidence>
<proteinExistence type="inferred from homology"/>
<evidence type="ECO:0000259" key="6">
    <source>
        <dbReference type="PROSITE" id="PS50926"/>
    </source>
</evidence>
<feature type="binding site" evidence="4">
    <location>
        <position position="376"/>
    </location>
    <ligand>
        <name>S-adenosyl-L-methionine</name>
        <dbReference type="ChEBI" id="CHEBI:59789"/>
    </ligand>
</feature>
<gene>
    <name evidence="7" type="primary">rlmD</name>
    <name evidence="7" type="ORF">KN71_002830</name>
</gene>
<feature type="binding site" evidence="4">
    <location>
        <position position="305"/>
    </location>
    <ligand>
        <name>S-adenosyl-L-methionine</name>
        <dbReference type="ChEBI" id="CHEBI:59789"/>
    </ligand>
</feature>
<keyword evidence="1 4" id="KW-0489">Methyltransferase</keyword>
<evidence type="ECO:0000256" key="2">
    <source>
        <dbReference type="ARBA" id="ARBA00022679"/>
    </source>
</evidence>
<dbReference type="NCBIfam" id="TIGR00479">
    <property type="entry name" value="rumA"/>
    <property type="match status" value="1"/>
</dbReference>
<evidence type="ECO:0000256" key="5">
    <source>
        <dbReference type="PROSITE-ProRule" id="PRU10015"/>
    </source>
</evidence>
<dbReference type="EMBL" id="CP033021">
    <property type="protein sequence ID" value="AYN65604.1"/>
    <property type="molecule type" value="Genomic_DNA"/>
</dbReference>